<proteinExistence type="predicted"/>
<dbReference type="Gene3D" id="3.10.350.10">
    <property type="entry name" value="LysM domain"/>
    <property type="match status" value="1"/>
</dbReference>
<gene>
    <name evidence="3" type="ORF">SAMN04488123_103244</name>
</gene>
<feature type="region of interest" description="Disordered" evidence="1">
    <location>
        <begin position="143"/>
        <end position="273"/>
    </location>
</feature>
<dbReference type="Pfam" id="PF20918">
    <property type="entry name" value="SPOCS_spoVID-N"/>
    <property type="match status" value="1"/>
</dbReference>
<feature type="domain" description="LysM" evidence="2">
    <location>
        <begin position="297"/>
        <end position="340"/>
    </location>
</feature>
<feature type="compositionally biased region" description="Polar residues" evidence="1">
    <location>
        <begin position="71"/>
        <end position="86"/>
    </location>
</feature>
<dbReference type="InterPro" id="IPR018392">
    <property type="entry name" value="LysM"/>
</dbReference>
<dbReference type="SMART" id="SM00257">
    <property type="entry name" value="LysM"/>
    <property type="match status" value="1"/>
</dbReference>
<dbReference type="Proteomes" id="UP000198853">
    <property type="component" value="Unassembled WGS sequence"/>
</dbReference>
<protein>
    <submittedName>
        <fullName evidence="3">Stage VI sporulation protein D</fullName>
    </submittedName>
</protein>
<dbReference type="PROSITE" id="PS51782">
    <property type="entry name" value="LYSM"/>
    <property type="match status" value="1"/>
</dbReference>
<evidence type="ECO:0000259" key="2">
    <source>
        <dbReference type="PROSITE" id="PS51782"/>
    </source>
</evidence>
<feature type="compositionally biased region" description="Basic and acidic residues" evidence="1">
    <location>
        <begin position="176"/>
        <end position="215"/>
    </location>
</feature>
<evidence type="ECO:0000256" key="1">
    <source>
        <dbReference type="SAM" id="MobiDB-lite"/>
    </source>
</evidence>
<dbReference type="Pfam" id="PF01476">
    <property type="entry name" value="LysM"/>
    <property type="match status" value="1"/>
</dbReference>
<evidence type="ECO:0000313" key="4">
    <source>
        <dbReference type="Proteomes" id="UP000198853"/>
    </source>
</evidence>
<name>A0A1G8LS84_9BACI</name>
<dbReference type="CDD" id="cd00118">
    <property type="entry name" value="LysM"/>
    <property type="match status" value="1"/>
</dbReference>
<dbReference type="SUPFAM" id="SSF54106">
    <property type="entry name" value="LysM domain"/>
    <property type="match status" value="1"/>
</dbReference>
<sequence>MTQEQPTSLTFNLEEAVWLDQGERIQTILGLELEPDITMQEDDQEVLIQGGLHLVGQYQPYDHSEEETYDEQQSVPQRADSLSTTDTGEREIKHFFPVDVTIPLHRIQSLDDLYVQIDSFDYDLPEPSCIQLTADVTISGMKEETQTERAVSPPPTPFPTFTDEAKASPPEEETESHDFAEADTREKKEEDHERGPDVTFDKQEPQKEEPAPAHDEPEESERELSPAFLTPVSNAESSSAEQEQEETATDVVQAEEESDEAEATEDEAVTTESKRDNALYLTEIFGNREHESFTKMRMCIIQENESLDKIAARYGYSVQQLLRWNKMDINHVDEGEIIYIPVQTSNE</sequence>
<dbReference type="InterPro" id="IPR014256">
    <property type="entry name" value="Spore_VI_D"/>
</dbReference>
<dbReference type="NCBIfam" id="TIGR02907">
    <property type="entry name" value="spore_VI_D"/>
    <property type="match status" value="1"/>
</dbReference>
<feature type="region of interest" description="Disordered" evidence="1">
    <location>
        <begin position="63"/>
        <end position="86"/>
    </location>
</feature>
<dbReference type="EMBL" id="FNEN01000003">
    <property type="protein sequence ID" value="SDI58483.1"/>
    <property type="molecule type" value="Genomic_DNA"/>
</dbReference>
<organism evidence="3 4">
    <name type="scientific">Natribacillus halophilus</name>
    <dbReference type="NCBI Taxonomy" id="549003"/>
    <lineage>
        <taxon>Bacteria</taxon>
        <taxon>Bacillati</taxon>
        <taxon>Bacillota</taxon>
        <taxon>Bacilli</taxon>
        <taxon>Bacillales</taxon>
        <taxon>Bacillaceae</taxon>
        <taxon>Natribacillus</taxon>
    </lineage>
</organism>
<reference evidence="3 4" key="1">
    <citation type="submission" date="2016-10" db="EMBL/GenBank/DDBJ databases">
        <authorList>
            <person name="de Groot N.N."/>
        </authorList>
    </citation>
    <scope>NUCLEOTIDE SEQUENCE [LARGE SCALE GENOMIC DNA]</scope>
    <source>
        <strain evidence="3 4">DSM 21771</strain>
    </source>
</reference>
<dbReference type="RefSeq" id="WP_176764630.1">
    <property type="nucleotide sequence ID" value="NZ_FNEN01000003.1"/>
</dbReference>
<keyword evidence="4" id="KW-1185">Reference proteome</keyword>
<accession>A0A1G8LS84</accession>
<dbReference type="InterPro" id="IPR036779">
    <property type="entry name" value="LysM_dom_sf"/>
</dbReference>
<dbReference type="AlphaFoldDB" id="A0A1G8LS84"/>
<evidence type="ECO:0000313" key="3">
    <source>
        <dbReference type="EMBL" id="SDI58483.1"/>
    </source>
</evidence>
<dbReference type="InterPro" id="IPR048862">
    <property type="entry name" value="SPOCS_spoVID_N"/>
</dbReference>
<feature type="compositionally biased region" description="Acidic residues" evidence="1">
    <location>
        <begin position="242"/>
        <end position="269"/>
    </location>
</feature>